<evidence type="ECO:0000313" key="2">
    <source>
        <dbReference type="Proteomes" id="UP001221838"/>
    </source>
</evidence>
<name>A0ABT5D9R9_9BACT</name>
<organism evidence="1 2">
    <name type="scientific">Stigmatella ashevillensis</name>
    <dbReference type="NCBI Taxonomy" id="2995309"/>
    <lineage>
        <taxon>Bacteria</taxon>
        <taxon>Pseudomonadati</taxon>
        <taxon>Myxococcota</taxon>
        <taxon>Myxococcia</taxon>
        <taxon>Myxococcales</taxon>
        <taxon>Cystobacterineae</taxon>
        <taxon>Archangiaceae</taxon>
        <taxon>Stigmatella</taxon>
    </lineage>
</organism>
<proteinExistence type="predicted"/>
<keyword evidence="2" id="KW-1185">Reference proteome</keyword>
<comment type="caution">
    <text evidence="1">The sequence shown here is derived from an EMBL/GenBank/DDBJ whole genome shotgun (WGS) entry which is preliminary data.</text>
</comment>
<dbReference type="RefSeq" id="WP_272139871.1">
    <property type="nucleotide sequence ID" value="NZ_JAQNDM010000002.1"/>
</dbReference>
<dbReference type="Proteomes" id="UP001221838">
    <property type="component" value="Unassembled WGS sequence"/>
</dbReference>
<protein>
    <recommendedName>
        <fullName evidence="3">GLTT repeat-containing protein</fullName>
    </recommendedName>
</protein>
<dbReference type="EMBL" id="JAQNDM010000002">
    <property type="protein sequence ID" value="MDC0710425.1"/>
    <property type="molecule type" value="Genomic_DNA"/>
</dbReference>
<reference evidence="1 2" key="1">
    <citation type="submission" date="2022-11" db="EMBL/GenBank/DDBJ databases">
        <title>Minimal conservation of predation-associated metabolite biosynthetic gene clusters underscores biosynthetic potential of Myxococcota including descriptions for ten novel species: Archangium lansinium sp. nov., Myxococcus landrumus sp. nov., Nannocystis bai.</title>
        <authorList>
            <person name="Ahearne A."/>
            <person name="Stevens C."/>
            <person name="Dowd S."/>
        </authorList>
    </citation>
    <scope>NUCLEOTIDE SEQUENCE [LARGE SCALE GENOMIC DNA]</scope>
    <source>
        <strain evidence="1 2">NCWAL01</strain>
    </source>
</reference>
<sequence length="320" mass="33959">MKKMQAGTRLNRRVMCEVLAPLKAGLLSGLVVLHALGCGPVSPPEGAGGLETSQQALHTSLGLSVNGLSVNGLSVNGLSVNGLSVSDLETAVFREWFNVDPSTREITMHYLILCAVPSGQERTFFNSVTGTSYTWYGELGLAPNWAEGVLPSVLEQQVVSACLAAHVNAYGQHVAISVQGRTAQGEVLASTEEELRTFTAEEACFFGNLFTDAGAFAANGSTLLKNSESTLRTCGLSPRDGTPGCEPMTHVGSCKRFCTWDKEAQAYTRCSYQGVEYMALTTRMQAADIYRCGDGVCQDTESCGTGKTYSSCAADCGQCP</sequence>
<evidence type="ECO:0008006" key="3">
    <source>
        <dbReference type="Google" id="ProtNLM"/>
    </source>
</evidence>
<accession>A0ABT5D9R9</accession>
<evidence type="ECO:0000313" key="1">
    <source>
        <dbReference type="EMBL" id="MDC0710425.1"/>
    </source>
</evidence>
<gene>
    <name evidence="1" type="ORF">POL68_18250</name>
</gene>